<dbReference type="InterPro" id="IPR045621">
    <property type="entry name" value="BPD_transp_1_N"/>
</dbReference>
<dbReference type="EMBL" id="DSGT01000007">
    <property type="protein sequence ID" value="HEW53011.1"/>
    <property type="molecule type" value="Genomic_DNA"/>
</dbReference>
<feature type="transmembrane region" description="Helical" evidence="7">
    <location>
        <begin position="229"/>
        <end position="247"/>
    </location>
</feature>
<comment type="similarity">
    <text evidence="7">Belongs to the binding-protein-dependent transport system permease family.</text>
</comment>
<dbReference type="InterPro" id="IPR035906">
    <property type="entry name" value="MetI-like_sf"/>
</dbReference>
<dbReference type="PANTHER" id="PTHR43163:SF6">
    <property type="entry name" value="DIPEPTIDE TRANSPORT SYSTEM PERMEASE PROTEIN DPPB-RELATED"/>
    <property type="match status" value="1"/>
</dbReference>
<keyword evidence="2 7" id="KW-0813">Transport</keyword>
<feature type="transmembrane region" description="Helical" evidence="7">
    <location>
        <begin position="199"/>
        <end position="217"/>
    </location>
</feature>
<dbReference type="SUPFAM" id="SSF161098">
    <property type="entry name" value="MetI-like"/>
    <property type="match status" value="1"/>
</dbReference>
<dbReference type="GO" id="GO:0005886">
    <property type="term" value="C:plasma membrane"/>
    <property type="evidence" value="ECO:0007669"/>
    <property type="project" value="UniProtKB-SubCell"/>
</dbReference>
<dbReference type="PANTHER" id="PTHR43163">
    <property type="entry name" value="DIPEPTIDE TRANSPORT SYSTEM PERMEASE PROTEIN DPPB-RELATED"/>
    <property type="match status" value="1"/>
</dbReference>
<dbReference type="GO" id="GO:0055085">
    <property type="term" value="P:transmembrane transport"/>
    <property type="evidence" value="ECO:0007669"/>
    <property type="project" value="InterPro"/>
</dbReference>
<dbReference type="CDD" id="cd06261">
    <property type="entry name" value="TM_PBP2"/>
    <property type="match status" value="1"/>
</dbReference>
<dbReference type="Pfam" id="PF00528">
    <property type="entry name" value="BPD_transp_1"/>
    <property type="match status" value="1"/>
</dbReference>
<feature type="transmembrane region" description="Helical" evidence="7">
    <location>
        <begin position="12"/>
        <end position="32"/>
    </location>
</feature>
<evidence type="ECO:0000313" key="9">
    <source>
        <dbReference type="EMBL" id="HEW53011.1"/>
    </source>
</evidence>
<name>A0A7C2VGJ3_9CREN</name>
<keyword evidence="3" id="KW-1003">Cell membrane</keyword>
<comment type="subcellular location">
    <subcellularLocation>
        <location evidence="1 7">Cell membrane</location>
        <topology evidence="1 7">Multi-pass membrane protein</topology>
    </subcellularLocation>
</comment>
<evidence type="ECO:0000256" key="1">
    <source>
        <dbReference type="ARBA" id="ARBA00004651"/>
    </source>
</evidence>
<evidence type="ECO:0000256" key="4">
    <source>
        <dbReference type="ARBA" id="ARBA00022692"/>
    </source>
</evidence>
<feature type="transmembrane region" description="Helical" evidence="7">
    <location>
        <begin position="64"/>
        <end position="81"/>
    </location>
</feature>
<keyword evidence="4 7" id="KW-0812">Transmembrane</keyword>
<feature type="transmembrane region" description="Helical" evidence="7">
    <location>
        <begin position="133"/>
        <end position="156"/>
    </location>
</feature>
<sequence>MRFAIAVIRKAALSLFLVVISITLIYILARAVPGDPVTVLYGEMTVDENTRQMFLQRLGLDKPIYVQLPIFVLRIFSGDWGKSIYIDRNVIDIIRESYINSLKLVIPSTAFVLLAALAIGYMDFAISNNTGLYVTMVSLFSAIPSIVWGAVFLVFLSIAELPIVHGHLLPPLVTLSLAGLGIVYKIFRETLLDVLQQPFIQTYIALGYSKFQIYLKVVRFSLPPLISALLYRSGLILAGSIAIESMFDYPGMGFQFKIAFESRDYPVLIGWGVAVTITFIVVYTLIDLLHMFLDPRVRRY</sequence>
<evidence type="ECO:0000256" key="7">
    <source>
        <dbReference type="RuleBase" id="RU363032"/>
    </source>
</evidence>
<keyword evidence="5 7" id="KW-1133">Transmembrane helix</keyword>
<organism evidence="9">
    <name type="scientific">Ignisphaera aggregans</name>
    <dbReference type="NCBI Taxonomy" id="334771"/>
    <lineage>
        <taxon>Archaea</taxon>
        <taxon>Thermoproteota</taxon>
        <taxon>Thermoprotei</taxon>
        <taxon>Desulfurococcales</taxon>
        <taxon>Desulfurococcaceae</taxon>
        <taxon>Ignisphaera</taxon>
    </lineage>
</organism>
<evidence type="ECO:0000259" key="8">
    <source>
        <dbReference type="PROSITE" id="PS50928"/>
    </source>
</evidence>
<dbReference type="Pfam" id="PF19300">
    <property type="entry name" value="BPD_transp_1_N"/>
    <property type="match status" value="1"/>
</dbReference>
<keyword evidence="6 7" id="KW-0472">Membrane</keyword>
<evidence type="ECO:0000256" key="2">
    <source>
        <dbReference type="ARBA" id="ARBA00022448"/>
    </source>
</evidence>
<dbReference type="PROSITE" id="PS50928">
    <property type="entry name" value="ABC_TM1"/>
    <property type="match status" value="1"/>
</dbReference>
<evidence type="ECO:0000256" key="5">
    <source>
        <dbReference type="ARBA" id="ARBA00022989"/>
    </source>
</evidence>
<gene>
    <name evidence="9" type="ORF">ENO77_02410</name>
</gene>
<proteinExistence type="inferred from homology"/>
<feature type="transmembrane region" description="Helical" evidence="7">
    <location>
        <begin position="102"/>
        <end position="121"/>
    </location>
</feature>
<accession>A0A7C2VGJ3</accession>
<comment type="caution">
    <text evidence="9">The sequence shown here is derived from an EMBL/GenBank/DDBJ whole genome shotgun (WGS) entry which is preliminary data.</text>
</comment>
<dbReference type="AlphaFoldDB" id="A0A7C2VGJ3"/>
<reference evidence="9" key="1">
    <citation type="journal article" date="2020" name="mSystems">
        <title>Genome- and Community-Level Interaction Insights into Carbon Utilization and Element Cycling Functions of Hydrothermarchaeota in Hydrothermal Sediment.</title>
        <authorList>
            <person name="Zhou Z."/>
            <person name="Liu Y."/>
            <person name="Xu W."/>
            <person name="Pan J."/>
            <person name="Luo Z.H."/>
            <person name="Li M."/>
        </authorList>
    </citation>
    <scope>NUCLEOTIDE SEQUENCE [LARGE SCALE GENOMIC DNA]</scope>
    <source>
        <strain evidence="9">SpSt-16</strain>
    </source>
</reference>
<protein>
    <submittedName>
        <fullName evidence="9">ABC transporter permease</fullName>
    </submittedName>
</protein>
<evidence type="ECO:0000256" key="3">
    <source>
        <dbReference type="ARBA" id="ARBA00022475"/>
    </source>
</evidence>
<evidence type="ECO:0000256" key="6">
    <source>
        <dbReference type="ARBA" id="ARBA00023136"/>
    </source>
</evidence>
<dbReference type="InterPro" id="IPR000515">
    <property type="entry name" value="MetI-like"/>
</dbReference>
<feature type="transmembrane region" description="Helical" evidence="7">
    <location>
        <begin position="168"/>
        <end position="187"/>
    </location>
</feature>
<feature type="domain" description="ABC transmembrane type-1" evidence="8">
    <location>
        <begin position="98"/>
        <end position="290"/>
    </location>
</feature>
<feature type="transmembrane region" description="Helical" evidence="7">
    <location>
        <begin position="267"/>
        <end position="293"/>
    </location>
</feature>
<dbReference type="Gene3D" id="1.10.3720.10">
    <property type="entry name" value="MetI-like"/>
    <property type="match status" value="1"/>
</dbReference>